<dbReference type="PANTHER" id="PTHR24960:SF79">
    <property type="entry name" value="PHOTOSYSTEM I IRON-SULFUR CENTER"/>
    <property type="match status" value="1"/>
</dbReference>
<reference evidence="6" key="1">
    <citation type="journal article" date="2014" name="Front. Microbiol.">
        <title>High frequency of phylogenetically diverse reductive dehalogenase-homologous genes in deep subseafloor sedimentary metagenomes.</title>
        <authorList>
            <person name="Kawai M."/>
            <person name="Futagami T."/>
            <person name="Toyoda A."/>
            <person name="Takaki Y."/>
            <person name="Nishi S."/>
            <person name="Hori S."/>
            <person name="Arai W."/>
            <person name="Tsubouchi T."/>
            <person name="Morono Y."/>
            <person name="Uchiyama I."/>
            <person name="Ito T."/>
            <person name="Fujiyama A."/>
            <person name="Inagaki F."/>
            <person name="Takami H."/>
        </authorList>
    </citation>
    <scope>NUCLEOTIDE SEQUENCE</scope>
    <source>
        <strain evidence="6">Expedition CK06-06</strain>
    </source>
</reference>
<dbReference type="Pfam" id="PF14697">
    <property type="entry name" value="Fer4_21"/>
    <property type="match status" value="1"/>
</dbReference>
<organism evidence="6">
    <name type="scientific">marine sediment metagenome</name>
    <dbReference type="NCBI Taxonomy" id="412755"/>
    <lineage>
        <taxon>unclassified sequences</taxon>
        <taxon>metagenomes</taxon>
        <taxon>ecological metagenomes</taxon>
    </lineage>
</organism>
<comment type="caution">
    <text evidence="6">The sequence shown here is derived from an EMBL/GenBank/DDBJ whole genome shotgun (WGS) entry which is preliminary data.</text>
</comment>
<dbReference type="InterPro" id="IPR050157">
    <property type="entry name" value="PSI_iron-sulfur_center"/>
</dbReference>
<dbReference type="Gene3D" id="3.30.70.20">
    <property type="match status" value="1"/>
</dbReference>
<sequence length="261" mass="29059">LIILYMITKLPMFRNVRKLAKLEPGKNRENYGSYIPINQSLGTFEDEILPIKVLKHFFEKASNIVILNNCDCRIMNDCPDHEKSIGCMFLGDDSLNMIITEERGRVITPEDALEITKNAVEDGLIPLIGRARGDAVRFAIEDTGHFMTMCFCCSCCCINAKMLTHGSVGIANLGHSNRISGVTVKVDEELCVGCGECLEVCKFRGMEMIDNIARVNQNRCLGCGRCEQICPNDAISILIDENSRVDELIAKLESYVDVAPQ</sequence>
<dbReference type="InterPro" id="IPR017900">
    <property type="entry name" value="4Fe4S_Fe_S_CS"/>
</dbReference>
<keyword evidence="3" id="KW-0408">Iron</keyword>
<keyword evidence="4" id="KW-0411">Iron-sulfur</keyword>
<protein>
    <recommendedName>
        <fullName evidence="5">4Fe-4S ferredoxin-type domain-containing protein</fullName>
    </recommendedName>
</protein>
<evidence type="ECO:0000313" key="6">
    <source>
        <dbReference type="EMBL" id="GAG93690.1"/>
    </source>
</evidence>
<dbReference type="PROSITE" id="PS51379">
    <property type="entry name" value="4FE4S_FER_2"/>
    <property type="match status" value="2"/>
</dbReference>
<dbReference type="GO" id="GO:0046872">
    <property type="term" value="F:metal ion binding"/>
    <property type="evidence" value="ECO:0007669"/>
    <property type="project" value="UniProtKB-KW"/>
</dbReference>
<keyword evidence="2" id="KW-0479">Metal-binding</keyword>
<dbReference type="InterPro" id="IPR017896">
    <property type="entry name" value="4Fe4S_Fe-S-bd"/>
</dbReference>
<dbReference type="PANTHER" id="PTHR24960">
    <property type="entry name" value="PHOTOSYSTEM I IRON-SULFUR CENTER-RELATED"/>
    <property type="match status" value="1"/>
</dbReference>
<evidence type="ECO:0000259" key="5">
    <source>
        <dbReference type="PROSITE" id="PS51379"/>
    </source>
</evidence>
<dbReference type="AlphaFoldDB" id="X1BF90"/>
<dbReference type="EMBL" id="BART01028821">
    <property type="protein sequence ID" value="GAG93690.1"/>
    <property type="molecule type" value="Genomic_DNA"/>
</dbReference>
<feature type="non-terminal residue" evidence="6">
    <location>
        <position position="1"/>
    </location>
</feature>
<dbReference type="PROSITE" id="PS00198">
    <property type="entry name" value="4FE4S_FER_1"/>
    <property type="match status" value="1"/>
</dbReference>
<evidence type="ECO:0000256" key="2">
    <source>
        <dbReference type="ARBA" id="ARBA00022723"/>
    </source>
</evidence>
<gene>
    <name evidence="6" type="ORF">S01H4_50719</name>
</gene>
<evidence type="ECO:0000256" key="3">
    <source>
        <dbReference type="ARBA" id="ARBA00023004"/>
    </source>
</evidence>
<dbReference type="SUPFAM" id="SSF54862">
    <property type="entry name" value="4Fe-4S ferredoxins"/>
    <property type="match status" value="1"/>
</dbReference>
<proteinExistence type="predicted"/>
<feature type="domain" description="4Fe-4S ferredoxin-type" evidence="5">
    <location>
        <begin position="182"/>
        <end position="210"/>
    </location>
</feature>
<dbReference type="GO" id="GO:0051539">
    <property type="term" value="F:4 iron, 4 sulfur cluster binding"/>
    <property type="evidence" value="ECO:0007669"/>
    <property type="project" value="UniProtKB-KW"/>
</dbReference>
<evidence type="ECO:0000256" key="1">
    <source>
        <dbReference type="ARBA" id="ARBA00022485"/>
    </source>
</evidence>
<evidence type="ECO:0000256" key="4">
    <source>
        <dbReference type="ARBA" id="ARBA00023014"/>
    </source>
</evidence>
<accession>X1BF90</accession>
<name>X1BF90_9ZZZZ</name>
<feature type="domain" description="4Fe-4S ferredoxin-type" evidence="5">
    <location>
        <begin position="211"/>
        <end position="240"/>
    </location>
</feature>
<keyword evidence="1" id="KW-0004">4Fe-4S</keyword>